<name>A0A556PLQ5_9BACI</name>
<accession>A0A556PLQ5</accession>
<dbReference type="Gene3D" id="2.60.40.3830">
    <property type="match status" value="1"/>
</dbReference>
<dbReference type="AlphaFoldDB" id="A0A556PLQ5"/>
<dbReference type="Pfam" id="PF16167">
    <property type="entry name" value="DUF4871"/>
    <property type="match status" value="1"/>
</dbReference>
<keyword evidence="3" id="KW-1185">Reference proteome</keyword>
<feature type="chain" id="PRO_5021913874" evidence="1">
    <location>
        <begin position="26"/>
        <end position="166"/>
    </location>
</feature>
<dbReference type="OrthoDB" id="2381403at2"/>
<dbReference type="PROSITE" id="PS51257">
    <property type="entry name" value="PROKAR_LIPOPROTEIN"/>
    <property type="match status" value="1"/>
</dbReference>
<organism evidence="2 3">
    <name type="scientific">Allobacillus salarius</name>
    <dbReference type="NCBI Taxonomy" id="1955272"/>
    <lineage>
        <taxon>Bacteria</taxon>
        <taxon>Bacillati</taxon>
        <taxon>Bacillota</taxon>
        <taxon>Bacilli</taxon>
        <taxon>Bacillales</taxon>
        <taxon>Bacillaceae</taxon>
        <taxon>Allobacillus</taxon>
    </lineage>
</organism>
<gene>
    <name evidence="2" type="ORF">FPQ13_07055</name>
</gene>
<dbReference type="RefSeq" id="WP_144088637.1">
    <property type="nucleotide sequence ID" value="NZ_VMHE01000010.1"/>
</dbReference>
<protein>
    <submittedName>
        <fullName evidence="2">DUF4871 domain-containing protein</fullName>
    </submittedName>
</protein>
<feature type="signal peptide" evidence="1">
    <location>
        <begin position="1"/>
        <end position="25"/>
    </location>
</feature>
<sequence length="166" mass="18821">MRKSMISIITLVLLAVILVACSDDAEESQNENDDGWSESPVFEVGEYEVIGKEERLAIDQIPFVAGENEQYVMYFWGEQEELMNGPVKIEAFHEDDEEKKKAIVDLAGTENEEKIWEATAPQIGKEQAHLPLVLSLPTEGVWRLDVYLGDEMFDHIYVKVQASEEA</sequence>
<evidence type="ECO:0000256" key="1">
    <source>
        <dbReference type="SAM" id="SignalP"/>
    </source>
</evidence>
<dbReference type="InterPro" id="IPR032366">
    <property type="entry name" value="DUF4871"/>
</dbReference>
<dbReference type="EMBL" id="VMHE01000010">
    <property type="protein sequence ID" value="TSJ65318.1"/>
    <property type="molecule type" value="Genomic_DNA"/>
</dbReference>
<dbReference type="Proteomes" id="UP000316425">
    <property type="component" value="Unassembled WGS sequence"/>
</dbReference>
<keyword evidence="1" id="KW-0732">Signal</keyword>
<evidence type="ECO:0000313" key="2">
    <source>
        <dbReference type="EMBL" id="TSJ65318.1"/>
    </source>
</evidence>
<proteinExistence type="predicted"/>
<comment type="caution">
    <text evidence="2">The sequence shown here is derived from an EMBL/GenBank/DDBJ whole genome shotgun (WGS) entry which is preliminary data.</text>
</comment>
<evidence type="ECO:0000313" key="3">
    <source>
        <dbReference type="Proteomes" id="UP000316425"/>
    </source>
</evidence>
<reference evidence="2 3" key="1">
    <citation type="submission" date="2019-07" db="EMBL/GenBank/DDBJ databases">
        <title>Allobacillus sp. nov. SKP isolated from shrimp paste of Euphausiacea.</title>
        <authorList>
            <person name="Kanchanasin P."/>
            <person name="Tanasupawat S."/>
            <person name="Shi W."/>
            <person name="Wu L."/>
            <person name="Ma J."/>
        </authorList>
    </citation>
    <scope>NUCLEOTIDE SEQUENCE [LARGE SCALE GENOMIC DNA]</scope>
    <source>
        <strain evidence="2 3">SKP4-8</strain>
    </source>
</reference>